<name>A0A397STL5_9GLOM</name>
<organism evidence="1 2">
    <name type="scientific">Glomus cerebriforme</name>
    <dbReference type="NCBI Taxonomy" id="658196"/>
    <lineage>
        <taxon>Eukaryota</taxon>
        <taxon>Fungi</taxon>
        <taxon>Fungi incertae sedis</taxon>
        <taxon>Mucoromycota</taxon>
        <taxon>Glomeromycotina</taxon>
        <taxon>Glomeromycetes</taxon>
        <taxon>Glomerales</taxon>
        <taxon>Glomeraceae</taxon>
        <taxon>Glomus</taxon>
    </lineage>
</organism>
<comment type="caution">
    <text evidence="1">The sequence shown here is derived from an EMBL/GenBank/DDBJ whole genome shotgun (WGS) entry which is preliminary data.</text>
</comment>
<dbReference type="Proteomes" id="UP000265703">
    <property type="component" value="Unassembled WGS sequence"/>
</dbReference>
<sequence length="53" mass="6351">MVEFVLIFLKRKLMHYGVVISRGRPTTAYKNANLLAKYLLSQFQPKRLRQFHK</sequence>
<evidence type="ECO:0000313" key="2">
    <source>
        <dbReference type="Proteomes" id="UP000265703"/>
    </source>
</evidence>
<reference evidence="1 2" key="1">
    <citation type="submission" date="2018-06" db="EMBL/GenBank/DDBJ databases">
        <title>Comparative genomics reveals the genomic features of Rhizophagus irregularis, R. cerebriforme, R. diaphanum and Gigaspora rosea, and their symbiotic lifestyle signature.</title>
        <authorList>
            <person name="Morin E."/>
            <person name="San Clemente H."/>
            <person name="Chen E.C.H."/>
            <person name="De La Providencia I."/>
            <person name="Hainaut M."/>
            <person name="Kuo A."/>
            <person name="Kohler A."/>
            <person name="Murat C."/>
            <person name="Tang N."/>
            <person name="Roy S."/>
            <person name="Loubradou J."/>
            <person name="Henrissat B."/>
            <person name="Grigoriev I.V."/>
            <person name="Corradi N."/>
            <person name="Roux C."/>
            <person name="Martin F.M."/>
        </authorList>
    </citation>
    <scope>NUCLEOTIDE SEQUENCE [LARGE SCALE GENOMIC DNA]</scope>
    <source>
        <strain evidence="1 2">DAOM 227022</strain>
    </source>
</reference>
<keyword evidence="2" id="KW-1185">Reference proteome</keyword>
<evidence type="ECO:0000313" key="1">
    <source>
        <dbReference type="EMBL" id="RIA89318.1"/>
    </source>
</evidence>
<protein>
    <submittedName>
        <fullName evidence="1">Uncharacterized protein</fullName>
    </submittedName>
</protein>
<dbReference type="EMBL" id="QKYT01000224">
    <property type="protein sequence ID" value="RIA89318.1"/>
    <property type="molecule type" value="Genomic_DNA"/>
</dbReference>
<dbReference type="AlphaFoldDB" id="A0A397STL5"/>
<gene>
    <name evidence="1" type="ORF">C1645_772705</name>
</gene>
<proteinExistence type="predicted"/>
<accession>A0A397STL5</accession>
<feature type="non-terminal residue" evidence="1">
    <location>
        <position position="1"/>
    </location>
</feature>